<sequence>MRKIIQMLVIACMVVLSTQVAFANADQETIQEGADITAVKRLAIAAPLYQPVEKDAPDKAALLQIEYDSSKVSRMYVLSYDEIAQNIKSAANTDLKSLDRRQAAKTYKENASKYADAYVVLTVANNSRTTFFFDVYKAGTNELLYTYEIRANRSEKDNVETFTNLCQQFYKHFDRAATEQLKNNNKKK</sequence>
<name>A0A1I3BZZ5_SELRU</name>
<dbReference type="Proteomes" id="UP000183639">
    <property type="component" value="Unassembled WGS sequence"/>
</dbReference>
<dbReference type="OrthoDB" id="1669040at2"/>
<organism evidence="1 2">
    <name type="scientific">Selenomonas ruminantium</name>
    <dbReference type="NCBI Taxonomy" id="971"/>
    <lineage>
        <taxon>Bacteria</taxon>
        <taxon>Bacillati</taxon>
        <taxon>Bacillota</taxon>
        <taxon>Negativicutes</taxon>
        <taxon>Selenomonadales</taxon>
        <taxon>Selenomonadaceae</taxon>
        <taxon>Selenomonas</taxon>
    </lineage>
</organism>
<protein>
    <submittedName>
        <fullName evidence="1">Uncharacterized protein</fullName>
    </submittedName>
</protein>
<evidence type="ECO:0000313" key="2">
    <source>
        <dbReference type="Proteomes" id="UP000183639"/>
    </source>
</evidence>
<dbReference type="AlphaFoldDB" id="A0A1I3BZZ5"/>
<evidence type="ECO:0000313" key="1">
    <source>
        <dbReference type="EMBL" id="SFH67529.1"/>
    </source>
</evidence>
<dbReference type="EMBL" id="FOQK01000002">
    <property type="protein sequence ID" value="SFH67529.1"/>
    <property type="molecule type" value="Genomic_DNA"/>
</dbReference>
<dbReference type="RefSeq" id="WP_075441713.1">
    <property type="nucleotide sequence ID" value="NZ_FOQK01000002.1"/>
</dbReference>
<gene>
    <name evidence="1" type="ORF">SAMN04487861_10232</name>
</gene>
<reference evidence="1 2" key="1">
    <citation type="submission" date="2016-10" db="EMBL/GenBank/DDBJ databases">
        <authorList>
            <person name="de Groot N.N."/>
        </authorList>
    </citation>
    <scope>NUCLEOTIDE SEQUENCE [LARGE SCALE GENOMIC DNA]</scope>
    <source>
        <strain evidence="1 2">Z108</strain>
    </source>
</reference>
<accession>A0A1I3BZZ5</accession>
<proteinExistence type="predicted"/>